<dbReference type="AlphaFoldDB" id="A0A158GIP3"/>
<name>A0A158GIP3_CABSO</name>
<protein>
    <submittedName>
        <fullName evidence="1">Glutaredoxin 2</fullName>
    </submittedName>
</protein>
<dbReference type="InterPro" id="IPR008554">
    <property type="entry name" value="Glutaredoxin-like"/>
</dbReference>
<dbReference type="Pfam" id="PF05768">
    <property type="entry name" value="Glrx-like"/>
    <property type="match status" value="1"/>
</dbReference>
<evidence type="ECO:0000313" key="1">
    <source>
        <dbReference type="EMBL" id="SAL31489.1"/>
    </source>
</evidence>
<dbReference type="InterPro" id="IPR036249">
    <property type="entry name" value="Thioredoxin-like_sf"/>
</dbReference>
<proteinExistence type="predicted"/>
<reference evidence="1 2" key="1">
    <citation type="submission" date="2016-01" db="EMBL/GenBank/DDBJ databases">
        <authorList>
            <person name="Oliw E.H."/>
        </authorList>
    </citation>
    <scope>NUCLEOTIDE SEQUENCE [LARGE SCALE GENOMIC DNA]</scope>
    <source>
        <strain evidence="1">LMG 22029</strain>
    </source>
</reference>
<dbReference type="Proteomes" id="UP000054893">
    <property type="component" value="Unassembled WGS sequence"/>
</dbReference>
<gene>
    <name evidence="1" type="ORF">AWB64_02841</name>
</gene>
<accession>A0A158GIP3</accession>
<dbReference type="SUPFAM" id="SSF52833">
    <property type="entry name" value="Thioredoxin-like"/>
    <property type="match status" value="1"/>
</dbReference>
<sequence length="79" mass="8990">MLYGRAWCHLCEEMRAELEPIAAEFGVRVEWIDIDSDRALEALYDELVPVLVFDGAQLCHYHLDRARVRNALLGSSSSP</sequence>
<organism evidence="1 2">
    <name type="scientific">Caballeronia sordidicola</name>
    <name type="common">Burkholderia sordidicola</name>
    <dbReference type="NCBI Taxonomy" id="196367"/>
    <lineage>
        <taxon>Bacteria</taxon>
        <taxon>Pseudomonadati</taxon>
        <taxon>Pseudomonadota</taxon>
        <taxon>Betaproteobacteria</taxon>
        <taxon>Burkholderiales</taxon>
        <taxon>Burkholderiaceae</taxon>
        <taxon>Caballeronia</taxon>
    </lineage>
</organism>
<evidence type="ECO:0000313" key="2">
    <source>
        <dbReference type="Proteomes" id="UP000054893"/>
    </source>
</evidence>
<dbReference type="EMBL" id="FCOC02000007">
    <property type="protein sequence ID" value="SAL31489.1"/>
    <property type="molecule type" value="Genomic_DNA"/>
</dbReference>
<dbReference type="Gene3D" id="3.40.30.10">
    <property type="entry name" value="Glutaredoxin"/>
    <property type="match status" value="1"/>
</dbReference>